<dbReference type="PATRIC" id="fig|762967.3.peg.1355"/>
<comment type="caution">
    <text evidence="1">The sequence shown here is derived from an EMBL/GenBank/DDBJ whole genome shotgun (WGS) entry which is preliminary data.</text>
</comment>
<evidence type="ECO:0000313" key="2">
    <source>
        <dbReference type="Proteomes" id="UP000004956"/>
    </source>
</evidence>
<reference evidence="1 2" key="1">
    <citation type="submission" date="2011-11" db="EMBL/GenBank/DDBJ databases">
        <authorList>
            <person name="Weinstock G."/>
            <person name="Sodergren E."/>
            <person name="Clifton S."/>
            <person name="Fulton L."/>
            <person name="Fulton B."/>
            <person name="Courtney L."/>
            <person name="Fronick C."/>
            <person name="Harrison M."/>
            <person name="Strong C."/>
            <person name="Farmer C."/>
            <person name="Delahaunty K."/>
            <person name="Markovic C."/>
            <person name="Hall O."/>
            <person name="Minx P."/>
            <person name="Tomlinson C."/>
            <person name="Mitreva M."/>
            <person name="Hou S."/>
            <person name="Chen J."/>
            <person name="Wollam A."/>
            <person name="Pepin K.H."/>
            <person name="Johnson M."/>
            <person name="Bhonagiri V."/>
            <person name="Zhang X."/>
            <person name="Suruliraj S."/>
            <person name="Warren W."/>
            <person name="Chinwalla A."/>
            <person name="Mardis E.R."/>
            <person name="Wilson R.K."/>
        </authorList>
    </citation>
    <scope>NUCLEOTIDE SEQUENCE [LARGE SCALE GENOMIC DNA]</scope>
    <source>
        <strain evidence="1 2">YIT 11816</strain>
    </source>
</reference>
<dbReference type="AlphaFoldDB" id="H3KG47"/>
<dbReference type="HOGENOM" id="CLU_2866153_0_0_4"/>
<organism evidence="1 2">
    <name type="scientific">Sutterella parvirubra YIT 11816</name>
    <dbReference type="NCBI Taxonomy" id="762967"/>
    <lineage>
        <taxon>Bacteria</taxon>
        <taxon>Pseudomonadati</taxon>
        <taxon>Pseudomonadota</taxon>
        <taxon>Betaproteobacteria</taxon>
        <taxon>Burkholderiales</taxon>
        <taxon>Sutterellaceae</taxon>
        <taxon>Sutterella</taxon>
    </lineage>
</organism>
<name>H3KG47_9BURK</name>
<keyword evidence="2" id="KW-1185">Reference proteome</keyword>
<dbReference type="RefSeq" id="WP_008542803.1">
    <property type="nucleotide sequence ID" value="NZ_JH604988.1"/>
</dbReference>
<protein>
    <submittedName>
        <fullName evidence="1">Uncharacterized protein</fullName>
    </submittedName>
</protein>
<evidence type="ECO:0000313" key="1">
    <source>
        <dbReference type="EMBL" id="EHY30923.1"/>
    </source>
</evidence>
<dbReference type="Proteomes" id="UP000004956">
    <property type="component" value="Unassembled WGS sequence"/>
</dbReference>
<dbReference type="STRING" id="762967.HMPREF9440_01722"/>
<accession>H3KG47</accession>
<proteinExistence type="predicted"/>
<gene>
    <name evidence="1" type="ORF">HMPREF9440_01722</name>
</gene>
<dbReference type="EMBL" id="AFBQ01000259">
    <property type="protein sequence ID" value="EHY30923.1"/>
    <property type="molecule type" value="Genomic_DNA"/>
</dbReference>
<sequence>MEPLENEHLSTDMHVRHTLRDLRGTTTPVVDAQSALRFDAAALAGFAPAEAARARMGESSVARA</sequence>